<comment type="similarity">
    <text evidence="2">Belongs to the cation transport ATPase (P-type) (TC 3.A.3) family. Type IIA subfamily.</text>
</comment>
<dbReference type="Proteomes" id="UP000824366">
    <property type="component" value="Chromosome"/>
</dbReference>
<dbReference type="InterPro" id="IPR018303">
    <property type="entry name" value="ATPase_P-typ_P_site"/>
</dbReference>
<dbReference type="InterPro" id="IPR023214">
    <property type="entry name" value="HAD_sf"/>
</dbReference>
<dbReference type="InterPro" id="IPR044492">
    <property type="entry name" value="P_typ_ATPase_HD_dom"/>
</dbReference>
<feature type="domain" description="Cation-transporting P-type ATPase N-terminal" evidence="10">
    <location>
        <begin position="3"/>
        <end position="67"/>
    </location>
</feature>
<dbReference type="EMBL" id="AP024238">
    <property type="protein sequence ID" value="BCO29326.1"/>
    <property type="molecule type" value="Genomic_DNA"/>
</dbReference>
<dbReference type="Pfam" id="PF00122">
    <property type="entry name" value="E1-E2_ATPase"/>
    <property type="match status" value="1"/>
</dbReference>
<dbReference type="SUPFAM" id="SSF56784">
    <property type="entry name" value="HAD-like"/>
    <property type="match status" value="1"/>
</dbReference>
<dbReference type="Pfam" id="PF00690">
    <property type="entry name" value="Cation_ATPase_N"/>
    <property type="match status" value="1"/>
</dbReference>
<dbReference type="Gene3D" id="3.40.50.1000">
    <property type="entry name" value="HAD superfamily/HAD-like"/>
    <property type="match status" value="1"/>
</dbReference>
<dbReference type="InterPro" id="IPR004014">
    <property type="entry name" value="ATPase_P-typ_cation-transptr_N"/>
</dbReference>
<dbReference type="RefSeq" id="WP_223905279.1">
    <property type="nucleotide sequence ID" value="NZ_AP024238.1"/>
</dbReference>
<dbReference type="PRINTS" id="PR00121">
    <property type="entry name" value="NAKATPASE"/>
</dbReference>
<dbReference type="SFLD" id="SFLDS00003">
    <property type="entry name" value="Haloacid_Dehalogenase"/>
    <property type="match status" value="1"/>
</dbReference>
<keyword evidence="5" id="KW-0067">ATP-binding</keyword>
<accession>A0ABM7MSK7</accession>
<dbReference type="InterPro" id="IPR023299">
    <property type="entry name" value="ATPase_P-typ_cyto_dom_N"/>
</dbReference>
<dbReference type="PANTHER" id="PTHR43294:SF20">
    <property type="entry name" value="P-TYPE ATPASE"/>
    <property type="match status" value="1"/>
</dbReference>
<dbReference type="InterPro" id="IPR008250">
    <property type="entry name" value="ATPase_P-typ_transduc_dom_A_sf"/>
</dbReference>
<dbReference type="Gene3D" id="1.20.1110.10">
    <property type="entry name" value="Calcium-transporting ATPase, transmembrane domain"/>
    <property type="match status" value="1"/>
</dbReference>
<keyword evidence="4" id="KW-0547">Nucleotide-binding</keyword>
<dbReference type="NCBIfam" id="TIGR01494">
    <property type="entry name" value="ATPase_P-type"/>
    <property type="match status" value="1"/>
</dbReference>
<feature type="transmembrane region" description="Helical" evidence="9">
    <location>
        <begin position="859"/>
        <end position="877"/>
    </location>
</feature>
<evidence type="ECO:0000256" key="3">
    <source>
        <dbReference type="ARBA" id="ARBA00022692"/>
    </source>
</evidence>
<dbReference type="InterPro" id="IPR050510">
    <property type="entry name" value="Cation_transp_ATPase_P-type"/>
</dbReference>
<reference evidence="11 12" key="1">
    <citation type="journal article" date="2021" name="Microbiol. Spectr.">
        <title>A Single Bacterium Capable of Oxidation and Reduction of Iron at Circumneutral pH.</title>
        <authorList>
            <person name="Kato S."/>
            <person name="Ohkuma M."/>
        </authorList>
    </citation>
    <scope>NUCLEOTIDE SEQUENCE [LARGE SCALE GENOMIC DNA]</scope>
    <source>
        <strain evidence="11 12">MIZ03</strain>
    </source>
</reference>
<evidence type="ECO:0000256" key="7">
    <source>
        <dbReference type="ARBA" id="ARBA00022989"/>
    </source>
</evidence>
<dbReference type="SUPFAM" id="SSF81665">
    <property type="entry name" value="Calcium ATPase, transmembrane domain M"/>
    <property type="match status" value="1"/>
</dbReference>
<keyword evidence="3 9" id="KW-0812">Transmembrane</keyword>
<evidence type="ECO:0000259" key="10">
    <source>
        <dbReference type="SMART" id="SM00831"/>
    </source>
</evidence>
<dbReference type="PRINTS" id="PR00119">
    <property type="entry name" value="CATATPASE"/>
</dbReference>
<feature type="transmembrane region" description="Helical" evidence="9">
    <location>
        <begin position="787"/>
        <end position="806"/>
    </location>
</feature>
<dbReference type="PROSITE" id="PS00154">
    <property type="entry name" value="ATPASE_E1_E2"/>
    <property type="match status" value="1"/>
</dbReference>
<gene>
    <name evidence="11" type="ORF">MIZ03_4241</name>
</gene>
<feature type="transmembrane region" description="Helical" evidence="9">
    <location>
        <begin position="240"/>
        <end position="259"/>
    </location>
</feature>
<evidence type="ECO:0000313" key="12">
    <source>
        <dbReference type="Proteomes" id="UP000824366"/>
    </source>
</evidence>
<feature type="transmembrane region" description="Helical" evidence="9">
    <location>
        <begin position="271"/>
        <end position="295"/>
    </location>
</feature>
<proteinExistence type="inferred from homology"/>
<dbReference type="InterPro" id="IPR001757">
    <property type="entry name" value="P_typ_ATPase"/>
</dbReference>
<evidence type="ECO:0000313" key="11">
    <source>
        <dbReference type="EMBL" id="BCO29326.1"/>
    </source>
</evidence>
<evidence type="ECO:0000256" key="6">
    <source>
        <dbReference type="ARBA" id="ARBA00022967"/>
    </source>
</evidence>
<dbReference type="InterPro" id="IPR036412">
    <property type="entry name" value="HAD-like_sf"/>
</dbReference>
<dbReference type="Pfam" id="PF00689">
    <property type="entry name" value="Cation_ATPase_C"/>
    <property type="match status" value="1"/>
</dbReference>
<evidence type="ECO:0000256" key="9">
    <source>
        <dbReference type="SAM" id="Phobius"/>
    </source>
</evidence>
<comment type="subcellular location">
    <subcellularLocation>
        <location evidence="1">Membrane</location>
        <topology evidence="1">Multi-pass membrane protein</topology>
    </subcellularLocation>
</comment>
<dbReference type="InterPro" id="IPR059000">
    <property type="entry name" value="ATPase_P-type_domA"/>
</dbReference>
<evidence type="ECO:0000256" key="1">
    <source>
        <dbReference type="ARBA" id="ARBA00004141"/>
    </source>
</evidence>
<organism evidence="11 12">
    <name type="scientific">Rhodoferax lithotrophicus</name>
    <dbReference type="NCBI Taxonomy" id="2798804"/>
    <lineage>
        <taxon>Bacteria</taxon>
        <taxon>Pseudomonadati</taxon>
        <taxon>Pseudomonadota</taxon>
        <taxon>Betaproteobacteria</taxon>
        <taxon>Burkholderiales</taxon>
        <taxon>Comamonadaceae</taxon>
        <taxon>Rhodoferax</taxon>
    </lineage>
</organism>
<evidence type="ECO:0000256" key="4">
    <source>
        <dbReference type="ARBA" id="ARBA00022741"/>
    </source>
</evidence>
<feature type="transmembrane region" description="Helical" evidence="9">
    <location>
        <begin position="826"/>
        <end position="847"/>
    </location>
</feature>
<dbReference type="SUPFAM" id="SSF81660">
    <property type="entry name" value="Metal cation-transporting ATPase, ATP-binding domain N"/>
    <property type="match status" value="1"/>
</dbReference>
<keyword evidence="6" id="KW-1278">Translocase</keyword>
<keyword evidence="7 9" id="KW-1133">Transmembrane helix</keyword>
<protein>
    <submittedName>
        <fullName evidence="11">Calcium-transporting ATPase 1</fullName>
    </submittedName>
</protein>
<dbReference type="SMART" id="SM00831">
    <property type="entry name" value="Cation_ATPase_N"/>
    <property type="match status" value="1"/>
</dbReference>
<evidence type="ECO:0000256" key="8">
    <source>
        <dbReference type="ARBA" id="ARBA00023136"/>
    </source>
</evidence>
<keyword evidence="12" id="KW-1185">Reference proteome</keyword>
<name>A0ABM7MSK7_9BURK</name>
<dbReference type="SUPFAM" id="SSF81653">
    <property type="entry name" value="Calcium ATPase, transduction domain A"/>
    <property type="match status" value="1"/>
</dbReference>
<sequence>MSDTQNQAEPTHGLSAAQAAQALQDDGPNELAGEQHRGLLAIARETLSDPMFALLLAAGVLYLALGDLQEGLILFGLVLVVLALTLYQEGKTERAIESLRDLTSPRALVWRDGTATRIAGREVVRGDLLVLAEGDRIPADALLIQGTEVQTDESLLTGEPLPVDKVALPVKEAHNTPPLNGQTAPESTLFSGTLLVRGHGLARVTAIGAHSEIGRIGQALGGLSSETSPLKLQMAQLVKVLAWVAVGASLFLFLAHGWLRGDWLGALLSGIALAMALLPQEFTVVLTVIPALGAWRLSKQNVLTRRISAIETLGATSVLCVDKTGTLTENRMTVTELFAPQTAATEADPVHVNTLTIDYGTTTELPEDFHTLVEFSILASVADPFDPMEKAFHRLGQHFLQDTEHLHRDWTLMQTYGLTPELRAMSHVWRAREGDAHVVAAKGAPEAIVDLCHLDAAAQQHIDRAVEAMAAKGLRVLGVAHARFEGQEWPAIEHDFDFKFIGLLGLADPLRAEIPQAVVQAHAAGIRVVMITGDYPVTAAAIARQAGLPTGPMDHASHTPDTASASAGLTVTSDWLLTGDDLSRLSDTDLQHRMRTVSICARVAPTQKLRIVQALKANGEVVAMTGDGVNDAPALKAAHVGVAMGKRGTDVAREAASVVLLNDNFAAIVAAVRLGRRIFDNLRKSMSYILAVHVPIAGMALLPVLLGWPTVLYPLHIAFLELVIDPSCSMVFENEPEEADVMQRPPRLVNTPLFGGLTLGLAFLQGLGALALVLAATAWGADQLTEGATRAFAFAVLVCTNLALIFSNRSRTGSLWASLRVPNRTLWLVVGAALGLLLLALYVPWLARLFVFDPLPLRYLGAAAGLGLVCIGWFELLKPRAAGAGGESAPG</sequence>
<feature type="transmembrane region" description="Helical" evidence="9">
    <location>
        <begin position="753"/>
        <end position="781"/>
    </location>
</feature>
<dbReference type="Pfam" id="PF00702">
    <property type="entry name" value="Hydrolase"/>
    <property type="match status" value="1"/>
</dbReference>
<dbReference type="SFLD" id="SFLDG00002">
    <property type="entry name" value="C1.7:_P-type_atpase_like"/>
    <property type="match status" value="1"/>
</dbReference>
<dbReference type="PANTHER" id="PTHR43294">
    <property type="entry name" value="SODIUM/POTASSIUM-TRANSPORTING ATPASE SUBUNIT ALPHA"/>
    <property type="match status" value="1"/>
</dbReference>
<feature type="transmembrane region" description="Helical" evidence="9">
    <location>
        <begin position="71"/>
        <end position="87"/>
    </location>
</feature>
<evidence type="ECO:0000256" key="5">
    <source>
        <dbReference type="ARBA" id="ARBA00022840"/>
    </source>
</evidence>
<dbReference type="Gene3D" id="2.70.150.10">
    <property type="entry name" value="Calcium-transporting ATPase, cytoplasmic transduction domain A"/>
    <property type="match status" value="1"/>
</dbReference>
<evidence type="ECO:0000256" key="2">
    <source>
        <dbReference type="ARBA" id="ARBA00005675"/>
    </source>
</evidence>
<keyword evidence="8 9" id="KW-0472">Membrane</keyword>
<dbReference type="InterPro" id="IPR023298">
    <property type="entry name" value="ATPase_P-typ_TM_dom_sf"/>
</dbReference>
<dbReference type="InterPro" id="IPR006068">
    <property type="entry name" value="ATPase_P-typ_cation-transptr_C"/>
</dbReference>
<dbReference type="Gene3D" id="3.40.1110.10">
    <property type="entry name" value="Calcium-transporting ATPase, cytoplasmic domain N"/>
    <property type="match status" value="1"/>
</dbReference>
<feature type="transmembrane region" description="Helical" evidence="9">
    <location>
        <begin position="686"/>
        <end position="706"/>
    </location>
</feature>
<dbReference type="SFLD" id="SFLDF00027">
    <property type="entry name" value="p-type_atpase"/>
    <property type="match status" value="1"/>
</dbReference>